<dbReference type="Proteomes" id="UP001596461">
    <property type="component" value="Unassembled WGS sequence"/>
</dbReference>
<sequence>MGTDLVIAALDIEEVSPEAVRRVTFTTKGMEHLLGESAPLELTTGYEKVASLNEMYEGLEPSPAISQIDFLKLVTVARSAPLTRAAIDYYVSYRRAGATFLMGILPKFLDEVSPDAHRLWGQLLGSKRHLDREWFPFSLDGTTYRLSAADSNGGCLQGEDIAKLADELESIQPAFESFYDDLDERYRTSDAVRKNAIQTLCGICRHLRTHADSEQALVSYHF</sequence>
<proteinExistence type="predicted"/>
<protein>
    <submittedName>
        <fullName evidence="1">Uncharacterized protein</fullName>
    </submittedName>
</protein>
<evidence type="ECO:0000313" key="2">
    <source>
        <dbReference type="Proteomes" id="UP001596461"/>
    </source>
</evidence>
<keyword evidence="2" id="KW-1185">Reference proteome</keyword>
<gene>
    <name evidence="1" type="ORF">ACFQL9_13475</name>
</gene>
<name>A0ABD5WIQ8_9EURY</name>
<comment type="caution">
    <text evidence="1">The sequence shown here is derived from an EMBL/GenBank/DDBJ whole genome shotgun (WGS) entry which is preliminary data.</text>
</comment>
<evidence type="ECO:0000313" key="1">
    <source>
        <dbReference type="EMBL" id="MFC7070659.1"/>
    </source>
</evidence>
<dbReference type="RefSeq" id="WP_390210945.1">
    <property type="nucleotide sequence ID" value="NZ_JBHTAH010000012.1"/>
</dbReference>
<reference evidence="1 2" key="1">
    <citation type="journal article" date="2019" name="Int. J. Syst. Evol. Microbiol.">
        <title>The Global Catalogue of Microorganisms (GCM) 10K type strain sequencing project: providing services to taxonomists for standard genome sequencing and annotation.</title>
        <authorList>
            <consortium name="The Broad Institute Genomics Platform"/>
            <consortium name="The Broad Institute Genome Sequencing Center for Infectious Disease"/>
            <person name="Wu L."/>
            <person name="Ma J."/>
        </authorList>
    </citation>
    <scope>NUCLEOTIDE SEQUENCE [LARGE SCALE GENOMIC DNA]</scope>
    <source>
        <strain evidence="1 2">DT31</strain>
    </source>
</reference>
<organism evidence="1 2">
    <name type="scientific">Halobaculum lipolyticum</name>
    <dbReference type="NCBI Taxonomy" id="3032001"/>
    <lineage>
        <taxon>Archaea</taxon>
        <taxon>Methanobacteriati</taxon>
        <taxon>Methanobacteriota</taxon>
        <taxon>Stenosarchaea group</taxon>
        <taxon>Halobacteria</taxon>
        <taxon>Halobacteriales</taxon>
        <taxon>Haloferacaceae</taxon>
        <taxon>Halobaculum</taxon>
    </lineage>
</organism>
<dbReference type="AlphaFoldDB" id="A0ABD5WIQ8"/>
<accession>A0ABD5WIQ8</accession>
<dbReference type="EMBL" id="JBHTAH010000012">
    <property type="protein sequence ID" value="MFC7070659.1"/>
    <property type="molecule type" value="Genomic_DNA"/>
</dbReference>